<reference evidence="1" key="1">
    <citation type="submission" date="2018-06" db="EMBL/GenBank/DDBJ databases">
        <authorList>
            <person name="Zhirakovskaya E."/>
        </authorList>
    </citation>
    <scope>NUCLEOTIDE SEQUENCE</scope>
</reference>
<gene>
    <name evidence="1" type="ORF">MNBD_DELTA01-218</name>
</gene>
<sequence length="359" mass="40960">MNSKQKILTTILIIILALIPASLMAGVDQVSIYIPSFDGPRELGRNVATVLNLQIWQTLRRAPWPENPDNLHFGYGLIYWDNETLGEQSHIEAERAIKDLSMLAQMAFWGKAYRYGGGVVVQSNLSIPTYNDFREDKLEIWKTKLNGKTIGLDIPRRRIEMSSIVLEPSIIEKYSLPSALKMYKNQVGDEEVGEVGDSYVAIKFVPGFAYVKSKGIKGWVRLPELSKRPTEVVDFVAGVIRIFRGDWRGAATKMQDVINNTNTKKPLKIDAYLYRGMALERLGEPGRKMFEHAYKLNPYSETTIQYLIMSDLSALNRLTGVNKTKERNTINERIRNTISEHGYLFKDDNPWLLKVKENI</sequence>
<evidence type="ECO:0000313" key="1">
    <source>
        <dbReference type="EMBL" id="VAV85116.1"/>
    </source>
</evidence>
<name>A0A3B0R7V9_9ZZZZ</name>
<protein>
    <submittedName>
        <fullName evidence="1">Uncharacterized protein</fullName>
    </submittedName>
</protein>
<dbReference type="EMBL" id="UOEA01000081">
    <property type="protein sequence ID" value="VAV85116.1"/>
    <property type="molecule type" value="Genomic_DNA"/>
</dbReference>
<organism evidence="1">
    <name type="scientific">hydrothermal vent metagenome</name>
    <dbReference type="NCBI Taxonomy" id="652676"/>
    <lineage>
        <taxon>unclassified sequences</taxon>
        <taxon>metagenomes</taxon>
        <taxon>ecological metagenomes</taxon>
    </lineage>
</organism>
<accession>A0A3B0R7V9</accession>
<dbReference type="AlphaFoldDB" id="A0A3B0R7V9"/>
<proteinExistence type="predicted"/>